<evidence type="ECO:0000313" key="2">
    <source>
        <dbReference type="Proteomes" id="UP000503820"/>
    </source>
</evidence>
<keyword evidence="2" id="KW-1185">Reference proteome</keyword>
<accession>A0A7J0BVC3</accession>
<protein>
    <submittedName>
        <fullName evidence="1">Uncharacterized protein</fullName>
    </submittedName>
</protein>
<evidence type="ECO:0000313" key="1">
    <source>
        <dbReference type="EMBL" id="GFM36954.1"/>
    </source>
</evidence>
<organism evidence="1 2">
    <name type="scientific">Desulfovibrio psychrotolerans</name>
    <dbReference type="NCBI Taxonomy" id="415242"/>
    <lineage>
        <taxon>Bacteria</taxon>
        <taxon>Pseudomonadati</taxon>
        <taxon>Thermodesulfobacteriota</taxon>
        <taxon>Desulfovibrionia</taxon>
        <taxon>Desulfovibrionales</taxon>
        <taxon>Desulfovibrionaceae</taxon>
        <taxon>Desulfovibrio</taxon>
    </lineage>
</organism>
<name>A0A7J0BVC3_9BACT</name>
<proteinExistence type="predicted"/>
<comment type="caution">
    <text evidence="1">The sequence shown here is derived from an EMBL/GenBank/DDBJ whole genome shotgun (WGS) entry which is preliminary data.</text>
</comment>
<sequence length="64" mass="6475">MPPGAGAQHGFSPPRLQPDMSACGIPSYGKLLAAKGMANAGILMPEQGSCADMRNGSLRYAGAV</sequence>
<gene>
    <name evidence="1" type="ORF">DSM19430T_16380</name>
</gene>
<reference evidence="1 2" key="1">
    <citation type="submission" date="2020-05" db="EMBL/GenBank/DDBJ databases">
        <title>Draft genome sequence of Desulfovibrio psychrotolerans JS1T.</title>
        <authorList>
            <person name="Ueno A."/>
            <person name="Tamazawa S."/>
            <person name="Tamamura S."/>
            <person name="Murakami T."/>
            <person name="Kiyama T."/>
            <person name="Inomata H."/>
            <person name="Amano Y."/>
            <person name="Miyakawa K."/>
            <person name="Tamaki H."/>
            <person name="Naganuma T."/>
            <person name="Kaneko K."/>
        </authorList>
    </citation>
    <scope>NUCLEOTIDE SEQUENCE [LARGE SCALE GENOMIC DNA]</scope>
    <source>
        <strain evidence="1 2">JS1</strain>
    </source>
</reference>
<dbReference type="Proteomes" id="UP000503820">
    <property type="component" value="Unassembled WGS sequence"/>
</dbReference>
<dbReference type="EMBL" id="BLVP01000008">
    <property type="protein sequence ID" value="GFM36954.1"/>
    <property type="molecule type" value="Genomic_DNA"/>
</dbReference>
<dbReference type="AlphaFoldDB" id="A0A7J0BVC3"/>